<sequence>MKIEHTLRGFDLVTFEDRYGVKCSLQKSSLAEEDAIWLGCDDSDPKIMASRAMEYGIHTHQTTGWVPFPLPDDVVINTRMHLTREQVAELLPYLHHFVETGEIVKNAP</sequence>
<dbReference type="EMBL" id="UAUF01000002">
    <property type="protein sequence ID" value="SPZ00136.1"/>
    <property type="molecule type" value="Genomic_DNA"/>
</dbReference>
<dbReference type="EMBL" id="UAUF01000002">
    <property type="protein sequence ID" value="SPZ00343.1"/>
    <property type="molecule type" value="Genomic_DNA"/>
</dbReference>
<protein>
    <submittedName>
        <fullName evidence="3">Uncharacterized protein</fullName>
    </submittedName>
</protein>
<dbReference type="Proteomes" id="UP000250443">
    <property type="component" value="Unassembled WGS sequence"/>
</dbReference>
<evidence type="ECO:0000313" key="4">
    <source>
        <dbReference type="Proteomes" id="UP000250443"/>
    </source>
</evidence>
<gene>
    <name evidence="1" type="ORF">I5Q09_25070</name>
    <name evidence="2" type="ORF">NCTC11842_00281</name>
    <name evidence="3" type="ORF">NCTC11842_00492</name>
</gene>
<accession>A0A2X2BZA6</accession>
<evidence type="ECO:0000313" key="1">
    <source>
        <dbReference type="EMBL" id="MBH3441945.1"/>
    </source>
</evidence>
<name>A0A2X2BZA6_PSELU</name>
<reference evidence="3 4" key="1">
    <citation type="submission" date="2018-06" db="EMBL/GenBank/DDBJ databases">
        <authorList>
            <consortium name="Pathogen Informatics"/>
            <person name="Doyle S."/>
        </authorList>
    </citation>
    <scope>NUCLEOTIDE SEQUENCE [LARGE SCALE GENOMIC DNA]</scope>
    <source>
        <strain evidence="3 4">NCTC11842</strain>
    </source>
</reference>
<evidence type="ECO:0000313" key="3">
    <source>
        <dbReference type="EMBL" id="SPZ00343.1"/>
    </source>
</evidence>
<reference evidence="1 5" key="2">
    <citation type="submission" date="2020-11" db="EMBL/GenBank/DDBJ databases">
        <title>Enhanced detection system for hospital associated transmission using whole genome sequencing surveillance.</title>
        <authorList>
            <person name="Harrison L.H."/>
            <person name="Van Tyne D."/>
            <person name="Marsh J.W."/>
            <person name="Griffith M.P."/>
            <person name="Snyder D.J."/>
            <person name="Cooper V.S."/>
            <person name="Mustapha M."/>
        </authorList>
    </citation>
    <scope>NUCLEOTIDE SEQUENCE [LARGE SCALE GENOMIC DNA]</scope>
    <source>
        <strain evidence="1 5">PSB00013</strain>
    </source>
</reference>
<proteinExistence type="predicted"/>
<dbReference type="Proteomes" id="UP000638986">
    <property type="component" value="Unassembled WGS sequence"/>
</dbReference>
<evidence type="ECO:0000313" key="2">
    <source>
        <dbReference type="EMBL" id="SPZ00136.1"/>
    </source>
</evidence>
<dbReference type="RefSeq" id="WP_073450571.1">
    <property type="nucleotide sequence ID" value="NZ_CP053065.1"/>
</dbReference>
<evidence type="ECO:0000313" key="5">
    <source>
        <dbReference type="Proteomes" id="UP000638986"/>
    </source>
</evidence>
<organism evidence="3 4">
    <name type="scientific">Pseudomonas luteola</name>
    <dbReference type="NCBI Taxonomy" id="47886"/>
    <lineage>
        <taxon>Bacteria</taxon>
        <taxon>Pseudomonadati</taxon>
        <taxon>Pseudomonadota</taxon>
        <taxon>Gammaproteobacteria</taxon>
        <taxon>Pseudomonadales</taxon>
        <taxon>Pseudomonadaceae</taxon>
        <taxon>Pseudomonas</taxon>
    </lineage>
</organism>
<dbReference type="AlphaFoldDB" id="A0A2X2BZA6"/>
<dbReference type="EMBL" id="JADTXM010000037">
    <property type="protein sequence ID" value="MBH3441945.1"/>
    <property type="molecule type" value="Genomic_DNA"/>
</dbReference>